<dbReference type="EMBL" id="CALTRL010001929">
    <property type="protein sequence ID" value="CAH7674171.1"/>
    <property type="molecule type" value="Genomic_DNA"/>
</dbReference>
<evidence type="ECO:0000313" key="2">
    <source>
        <dbReference type="Proteomes" id="UP001153365"/>
    </source>
</evidence>
<accession>A0AAV0B0G7</accession>
<keyword evidence="2" id="KW-1185">Reference proteome</keyword>
<name>A0AAV0B0G7_PHAPC</name>
<reference evidence="1" key="1">
    <citation type="submission" date="2022-06" db="EMBL/GenBank/DDBJ databases">
        <authorList>
            <consortium name="SYNGENTA / RWTH Aachen University"/>
        </authorList>
    </citation>
    <scope>NUCLEOTIDE SEQUENCE</scope>
</reference>
<comment type="caution">
    <text evidence="1">The sequence shown here is derived from an EMBL/GenBank/DDBJ whole genome shotgun (WGS) entry which is preliminary data.</text>
</comment>
<dbReference type="Proteomes" id="UP001153365">
    <property type="component" value="Unassembled WGS sequence"/>
</dbReference>
<proteinExistence type="predicted"/>
<dbReference type="AlphaFoldDB" id="A0AAV0B0G7"/>
<sequence>MVKSLKIIRRSLLKKGIPETNFISNQEQEKNPYFMLRGRDSIIYDKTDSWNKLYCIGAD</sequence>
<evidence type="ECO:0000313" key="1">
    <source>
        <dbReference type="EMBL" id="CAH7674171.1"/>
    </source>
</evidence>
<organism evidence="1 2">
    <name type="scientific">Phakopsora pachyrhizi</name>
    <name type="common">Asian soybean rust disease fungus</name>
    <dbReference type="NCBI Taxonomy" id="170000"/>
    <lineage>
        <taxon>Eukaryota</taxon>
        <taxon>Fungi</taxon>
        <taxon>Dikarya</taxon>
        <taxon>Basidiomycota</taxon>
        <taxon>Pucciniomycotina</taxon>
        <taxon>Pucciniomycetes</taxon>
        <taxon>Pucciniales</taxon>
        <taxon>Phakopsoraceae</taxon>
        <taxon>Phakopsora</taxon>
    </lineage>
</organism>
<gene>
    <name evidence="1" type="ORF">PPACK8108_LOCUS9082</name>
</gene>
<protein>
    <submittedName>
        <fullName evidence="1">Uncharacterized protein</fullName>
    </submittedName>
</protein>